<evidence type="ECO:0000313" key="2">
    <source>
        <dbReference type="EMBL" id="MFC6785066.1"/>
    </source>
</evidence>
<dbReference type="EMBL" id="JBHSWX010000012">
    <property type="protein sequence ID" value="MFC6785161.1"/>
    <property type="molecule type" value="Genomic_DNA"/>
</dbReference>
<evidence type="ECO:0000313" key="4">
    <source>
        <dbReference type="EMBL" id="MFC6787873.1"/>
    </source>
</evidence>
<dbReference type="Gene3D" id="2.20.70.10">
    <property type="match status" value="1"/>
</dbReference>
<dbReference type="Pfam" id="PF14803">
    <property type="entry name" value="Zn_ribbon_Nudix"/>
    <property type="match status" value="1"/>
</dbReference>
<feature type="domain" description="Nudix hydrolase N-terminal" evidence="1">
    <location>
        <begin position="3"/>
        <end position="29"/>
    </location>
</feature>
<keyword evidence="7" id="KW-1185">Reference proteome</keyword>
<sequence>MSYCPSCGSRLVTRTPFGSGIPRRVCPECPGGDER</sequence>
<reference evidence="4" key="3">
    <citation type="submission" date="2024-09" db="EMBL/GenBank/DDBJ databases">
        <authorList>
            <person name="Sun Q."/>
        </authorList>
    </citation>
    <scope>NUCLEOTIDE SEQUENCE</scope>
    <source>
        <strain evidence="4">NBRC 112888</strain>
    </source>
</reference>
<reference evidence="4" key="1">
    <citation type="journal article" date="2014" name="Int. J. Syst. Evol. Microbiol.">
        <title>Complete genome sequence of Corynebacterium casei LMG S-19264T (=DSM 44701T), isolated from a smear-ripened cheese.</title>
        <authorList>
            <consortium name="US DOE Joint Genome Institute (JGI-PGF)"/>
            <person name="Walter F."/>
            <person name="Albersmeier A."/>
            <person name="Kalinowski J."/>
            <person name="Ruckert C."/>
        </authorList>
    </citation>
    <scope>NUCLEOTIDE SEQUENCE [LARGE SCALE GENOMIC DNA]</scope>
    <source>
        <strain evidence="4">NBRC 112888</strain>
    </source>
</reference>
<comment type="caution">
    <text evidence="4">The sequence shown here is derived from an EMBL/GenBank/DDBJ whole genome shotgun (WGS) entry which is preliminary data.</text>
</comment>
<accession>A0ABD5TJZ6</accession>
<dbReference type="EMBL" id="JBHSWX010000012">
    <property type="protein sequence ID" value="MFC6787914.1"/>
    <property type="molecule type" value="Genomic_DNA"/>
</dbReference>
<dbReference type="RefSeq" id="WP_390214545.1">
    <property type="nucleotide sequence ID" value="NZ_CP126158.1"/>
</dbReference>
<organism evidence="4 7">
    <name type="scientific">Halobaculum halobium</name>
    <dbReference type="NCBI Taxonomy" id="3032281"/>
    <lineage>
        <taxon>Archaea</taxon>
        <taxon>Methanobacteriati</taxon>
        <taxon>Methanobacteriota</taxon>
        <taxon>Stenosarchaea group</taxon>
        <taxon>Halobacteria</taxon>
        <taxon>Halobacteriales</taxon>
        <taxon>Haloferacaceae</taxon>
        <taxon>Halobaculum</taxon>
    </lineage>
</organism>
<evidence type="ECO:0000313" key="3">
    <source>
        <dbReference type="EMBL" id="MFC6785161.1"/>
    </source>
</evidence>
<evidence type="ECO:0000313" key="5">
    <source>
        <dbReference type="EMBL" id="MFC6787914.1"/>
    </source>
</evidence>
<dbReference type="EMBL" id="JBHSWX010000012">
    <property type="protein sequence ID" value="MFC6787953.1"/>
    <property type="molecule type" value="Genomic_DNA"/>
</dbReference>
<reference evidence="7" key="2">
    <citation type="journal article" date="2019" name="Int. J. Syst. Evol. Microbiol.">
        <title>The Global Catalogue of Microorganisms (GCM) 10K type strain sequencing project: providing services to taxonomists for standard genome sequencing and annotation.</title>
        <authorList>
            <consortium name="The Broad Institute Genomics Platform"/>
            <consortium name="The Broad Institute Genome Sequencing Center for Infectious Disease"/>
            <person name="Wu L."/>
            <person name="Ma J."/>
        </authorList>
    </citation>
    <scope>NUCLEOTIDE SEQUENCE [LARGE SCALE GENOMIC DNA]</scope>
    <source>
        <strain evidence="7">SYNS20</strain>
    </source>
</reference>
<evidence type="ECO:0000313" key="7">
    <source>
        <dbReference type="Proteomes" id="UP001596443"/>
    </source>
</evidence>
<gene>
    <name evidence="2" type="ORF">ACFQFD_03445</name>
    <name evidence="3" type="ORF">ACFQFD_03980</name>
    <name evidence="4" type="ORF">ACFQFD_18285</name>
    <name evidence="5" type="ORF">ACFQFD_18490</name>
    <name evidence="6" type="ORF">ACFQFD_18685</name>
</gene>
<dbReference type="Proteomes" id="UP001596443">
    <property type="component" value="Unassembled WGS sequence"/>
</dbReference>
<dbReference type="AlphaFoldDB" id="A0ABD5TJZ6"/>
<dbReference type="EMBL" id="JBHSWX010000011">
    <property type="protein sequence ID" value="MFC6785066.1"/>
    <property type="molecule type" value="Genomic_DNA"/>
</dbReference>
<proteinExistence type="predicted"/>
<dbReference type="EMBL" id="JBHSWX010000012">
    <property type="protein sequence ID" value="MFC6787873.1"/>
    <property type="molecule type" value="Genomic_DNA"/>
</dbReference>
<name>A0ABD5TJZ6_9EURY</name>
<dbReference type="GeneID" id="301459888"/>
<dbReference type="InterPro" id="IPR029401">
    <property type="entry name" value="Nudix_N"/>
</dbReference>
<evidence type="ECO:0000259" key="1">
    <source>
        <dbReference type="Pfam" id="PF14803"/>
    </source>
</evidence>
<evidence type="ECO:0000313" key="6">
    <source>
        <dbReference type="EMBL" id="MFC6787953.1"/>
    </source>
</evidence>
<protein>
    <submittedName>
        <fullName evidence="4">Zinc ribbon domain-containing protein</fullName>
    </submittedName>
</protein>